<dbReference type="AlphaFoldDB" id="A0AAD8DKC6"/>
<accession>A0AAD8DKC6</accession>
<organism evidence="2 3">
    <name type="scientific">Mythimna separata</name>
    <name type="common">Oriental armyworm</name>
    <name type="synonym">Pseudaletia separata</name>
    <dbReference type="NCBI Taxonomy" id="271217"/>
    <lineage>
        <taxon>Eukaryota</taxon>
        <taxon>Metazoa</taxon>
        <taxon>Ecdysozoa</taxon>
        <taxon>Arthropoda</taxon>
        <taxon>Hexapoda</taxon>
        <taxon>Insecta</taxon>
        <taxon>Pterygota</taxon>
        <taxon>Neoptera</taxon>
        <taxon>Endopterygota</taxon>
        <taxon>Lepidoptera</taxon>
        <taxon>Glossata</taxon>
        <taxon>Ditrysia</taxon>
        <taxon>Noctuoidea</taxon>
        <taxon>Noctuidae</taxon>
        <taxon>Noctuinae</taxon>
        <taxon>Hadenini</taxon>
        <taxon>Mythimna</taxon>
    </lineage>
</organism>
<dbReference type="InterPro" id="IPR011011">
    <property type="entry name" value="Znf_FYVE_PHD"/>
</dbReference>
<evidence type="ECO:0008006" key="4">
    <source>
        <dbReference type="Google" id="ProtNLM"/>
    </source>
</evidence>
<evidence type="ECO:0000313" key="3">
    <source>
        <dbReference type="Proteomes" id="UP001231518"/>
    </source>
</evidence>
<keyword evidence="3" id="KW-1185">Reference proteome</keyword>
<gene>
    <name evidence="2" type="ORF">PYW07_011926</name>
</gene>
<evidence type="ECO:0000256" key="1">
    <source>
        <dbReference type="SAM" id="MobiDB-lite"/>
    </source>
</evidence>
<dbReference type="Proteomes" id="UP001231518">
    <property type="component" value="Chromosome 29"/>
</dbReference>
<feature type="compositionally biased region" description="Pro residues" evidence="1">
    <location>
        <begin position="103"/>
        <end position="112"/>
    </location>
</feature>
<dbReference type="InterPro" id="IPR013083">
    <property type="entry name" value="Znf_RING/FYVE/PHD"/>
</dbReference>
<feature type="region of interest" description="Disordered" evidence="1">
    <location>
        <begin position="170"/>
        <end position="197"/>
    </location>
</feature>
<reference evidence="2" key="1">
    <citation type="submission" date="2023-03" db="EMBL/GenBank/DDBJ databases">
        <title>Chromosome-level genomes of two armyworms, Mythimna separata and Mythimna loreyi, provide insights into the biosynthesis and reception of sex pheromones.</title>
        <authorList>
            <person name="Zhao H."/>
        </authorList>
    </citation>
    <scope>NUCLEOTIDE SEQUENCE</scope>
    <source>
        <strain evidence="2">BeijingLab</strain>
        <tissue evidence="2">Pupa</tissue>
    </source>
</reference>
<dbReference type="Gene3D" id="3.30.40.10">
    <property type="entry name" value="Zinc/RING finger domain, C3HC4 (zinc finger)"/>
    <property type="match status" value="1"/>
</dbReference>
<dbReference type="EMBL" id="JARGEI010000031">
    <property type="protein sequence ID" value="KAJ8704738.1"/>
    <property type="molecule type" value="Genomic_DNA"/>
</dbReference>
<sequence length="740" mass="82577">MRQQCVGLLRRVRASLNTIITTLADWWDSPILGRWILLRFWVCHPAWKNLKDSFLDYSITEMWWNGTPGIEQTGRNTVQYSFMPTPPGHGQFPSPDDDGVFDPPDPPDPPEQPEISSEELKTFTPFPDITRPSYPFDVEDHTVVAASLSPLPPPLPPNWHINFPGLTPPPNFPSDYSKPASPAHEPAGSTWGPATSTPARAVPHVSWNPAEAYVRLWQEQLASHAAPASAPYDAVPKLPPIFDYDLTKNMSMDCRACGVMVPHGLFMKCSNKQCGKVYDIKCLGFMEDEFKSFSNQRILEWICPECVCSKPRRNDPDTPVRSTFQMKADETSAYVNTQRGSRSKTTADVSIVGCDSDGVLLIEFRQFRLQVLQRLDMQTEIIKHLQEVCNSTKSELEYLKANGRVFQEKISQKELLITQKQPDETEEAAAECSRSGPEVTHQLPTPTSFATVARSDYNDNKRKITTTRAASKSIEATKTASVSVPTVVSQTISQSVNSAHTVPEVELNSTEDKDDKNGWTTVRRNRGNRERNLKSKNVKRGENSELVEIQATEKKKHLHVWRLATETTVEKLTSHVKGVCGSKMNNVLNCSGRQLDLVLCSLCLCDGVRVCEADEPLVPVDAYHPPLTIALQLDVSKSRAPADLPTCRPPRPCLRIVRTKTRSNTETKIIKNGSVLSDFQCATEFANYFFSVYNEEPARLDVSEAVEAGGASSARVHVPQLSLAQKKRRTVTAFSDILIV</sequence>
<feature type="region of interest" description="Disordered" evidence="1">
    <location>
        <begin position="80"/>
        <end position="121"/>
    </location>
</feature>
<comment type="caution">
    <text evidence="2">The sequence shown here is derived from an EMBL/GenBank/DDBJ whole genome shotgun (WGS) entry which is preliminary data.</text>
</comment>
<dbReference type="SUPFAM" id="SSF57903">
    <property type="entry name" value="FYVE/PHD zinc finger"/>
    <property type="match status" value="1"/>
</dbReference>
<name>A0AAD8DKC6_MYTSE</name>
<protein>
    <recommendedName>
        <fullName evidence="4">PHD-type domain-containing protein</fullName>
    </recommendedName>
</protein>
<evidence type="ECO:0000313" key="2">
    <source>
        <dbReference type="EMBL" id="KAJ8704738.1"/>
    </source>
</evidence>
<proteinExistence type="predicted"/>